<evidence type="ECO:0000313" key="2">
    <source>
        <dbReference type="EMBL" id="TDZ18823.1"/>
    </source>
</evidence>
<dbReference type="OrthoDB" id="5326237at2759"/>
<evidence type="ECO:0000256" key="1">
    <source>
        <dbReference type="SAM" id="MobiDB-lite"/>
    </source>
</evidence>
<dbReference type="AlphaFoldDB" id="A0A484FLC7"/>
<protein>
    <submittedName>
        <fullName evidence="2">Uncharacterized protein</fullName>
    </submittedName>
</protein>
<sequence length="191" mass="21748">MGMRAESFITLRNYPQDNCFTNIIQLYTLYIDCLPVISTSLGSPISEVHKSGRPDLTDKFPSLNIMANNGPIIKSEPGASDNQAWDEKRLEDALDQLKLLHIKLRGLRTTIPRMMEPLSVKQPSPQDTYVKFMQSVEGARQEIQDFKSHQRSAEITKIMDHATARRREEPHGIKAWRATDHPDWVTDDSSA</sequence>
<dbReference type="Proteomes" id="UP000014480">
    <property type="component" value="Unassembled WGS sequence"/>
</dbReference>
<organism evidence="2 3">
    <name type="scientific">Colletotrichum orbiculare (strain 104-T / ATCC 96160 / CBS 514.97 / LARS 414 / MAFF 240422)</name>
    <name type="common">Cucumber anthracnose fungus</name>
    <name type="synonym">Colletotrichum lagenarium</name>
    <dbReference type="NCBI Taxonomy" id="1213857"/>
    <lineage>
        <taxon>Eukaryota</taxon>
        <taxon>Fungi</taxon>
        <taxon>Dikarya</taxon>
        <taxon>Ascomycota</taxon>
        <taxon>Pezizomycotina</taxon>
        <taxon>Sordariomycetes</taxon>
        <taxon>Hypocreomycetidae</taxon>
        <taxon>Glomerellales</taxon>
        <taxon>Glomerellaceae</taxon>
        <taxon>Colletotrichum</taxon>
        <taxon>Colletotrichum orbiculare species complex</taxon>
    </lineage>
</organism>
<reference evidence="3" key="2">
    <citation type="journal article" date="2019" name="Mol. Plant Microbe Interact.">
        <title>Genome sequence resources for four phytopathogenic fungi from the Colletotrichum orbiculare species complex.</title>
        <authorList>
            <person name="Gan P."/>
            <person name="Tsushima A."/>
            <person name="Narusaka M."/>
            <person name="Narusaka Y."/>
            <person name="Takano Y."/>
            <person name="Kubo Y."/>
            <person name="Shirasu K."/>
        </authorList>
    </citation>
    <scope>GENOME REANNOTATION</scope>
    <source>
        <strain evidence="3">104-T / ATCC 96160 / CBS 514.97 / LARS 414 / MAFF 240422</strain>
    </source>
</reference>
<comment type="caution">
    <text evidence="2">The sequence shown here is derived from an EMBL/GenBank/DDBJ whole genome shotgun (WGS) entry which is preliminary data.</text>
</comment>
<gene>
    <name evidence="2" type="ORF">Cob_v008229</name>
</gene>
<reference evidence="3" key="1">
    <citation type="journal article" date="2013" name="New Phytol.">
        <title>Comparative genomic and transcriptomic analyses reveal the hemibiotrophic stage shift of Colletotrichum fungi.</title>
        <authorList>
            <person name="Gan P."/>
            <person name="Ikeda K."/>
            <person name="Irieda H."/>
            <person name="Narusaka M."/>
            <person name="O'Connell R.J."/>
            <person name="Narusaka Y."/>
            <person name="Takano Y."/>
            <person name="Kubo Y."/>
            <person name="Shirasu K."/>
        </authorList>
    </citation>
    <scope>NUCLEOTIDE SEQUENCE [LARGE SCALE GENOMIC DNA]</scope>
    <source>
        <strain evidence="3">104-T / ATCC 96160 / CBS 514.97 / LARS 414 / MAFF 240422</strain>
    </source>
</reference>
<proteinExistence type="predicted"/>
<dbReference type="STRING" id="1213857.A0A484FLC7"/>
<feature type="region of interest" description="Disordered" evidence="1">
    <location>
        <begin position="165"/>
        <end position="191"/>
    </location>
</feature>
<name>A0A484FLC7_COLOR</name>
<evidence type="ECO:0000313" key="3">
    <source>
        <dbReference type="Proteomes" id="UP000014480"/>
    </source>
</evidence>
<keyword evidence="3" id="KW-1185">Reference proteome</keyword>
<accession>A0A484FLC7</accession>
<feature type="compositionally biased region" description="Basic and acidic residues" evidence="1">
    <location>
        <begin position="165"/>
        <end position="184"/>
    </location>
</feature>
<dbReference type="EMBL" id="AMCV02000022">
    <property type="protein sequence ID" value="TDZ18823.1"/>
    <property type="molecule type" value="Genomic_DNA"/>
</dbReference>